<dbReference type="EMBL" id="JBEDUW010000007">
    <property type="protein sequence ID" value="KAK9911632.1"/>
    <property type="molecule type" value="Genomic_DNA"/>
</dbReference>
<name>A0AAW1VXW1_RUBAR</name>
<evidence type="ECO:0000256" key="1">
    <source>
        <dbReference type="SAM" id="Coils"/>
    </source>
</evidence>
<reference evidence="3 4" key="1">
    <citation type="journal article" date="2023" name="G3 (Bethesda)">
        <title>A chromosome-length genome assembly and annotation of blackberry (Rubus argutus, cv. 'Hillquist').</title>
        <authorList>
            <person name="Bruna T."/>
            <person name="Aryal R."/>
            <person name="Dudchenko O."/>
            <person name="Sargent D.J."/>
            <person name="Mead D."/>
            <person name="Buti M."/>
            <person name="Cavallini A."/>
            <person name="Hytonen T."/>
            <person name="Andres J."/>
            <person name="Pham M."/>
            <person name="Weisz D."/>
            <person name="Mascagni F."/>
            <person name="Usai G."/>
            <person name="Natali L."/>
            <person name="Bassil N."/>
            <person name="Fernandez G.E."/>
            <person name="Lomsadze A."/>
            <person name="Armour M."/>
            <person name="Olukolu B."/>
            <person name="Poorten T."/>
            <person name="Britton C."/>
            <person name="Davik J."/>
            <person name="Ashrafi H."/>
            <person name="Aiden E.L."/>
            <person name="Borodovsky M."/>
            <person name="Worthington M."/>
        </authorList>
    </citation>
    <scope>NUCLEOTIDE SEQUENCE [LARGE SCALE GENOMIC DNA]</scope>
    <source>
        <strain evidence="3">PI 553951</strain>
    </source>
</reference>
<accession>A0AAW1VXW1</accession>
<keyword evidence="4" id="KW-1185">Reference proteome</keyword>
<keyword evidence="1" id="KW-0175">Coiled coil</keyword>
<dbReference type="Proteomes" id="UP001457282">
    <property type="component" value="Unassembled WGS sequence"/>
</dbReference>
<proteinExistence type="predicted"/>
<feature type="coiled-coil region" evidence="1">
    <location>
        <begin position="146"/>
        <end position="176"/>
    </location>
</feature>
<comment type="caution">
    <text evidence="3">The sequence shown here is derived from an EMBL/GenBank/DDBJ whole genome shotgun (WGS) entry which is preliminary data.</text>
</comment>
<evidence type="ECO:0000313" key="4">
    <source>
        <dbReference type="Proteomes" id="UP001457282"/>
    </source>
</evidence>
<evidence type="ECO:0000313" key="3">
    <source>
        <dbReference type="EMBL" id="KAK9911632.1"/>
    </source>
</evidence>
<sequence>MLEESEAHKEELEEKLKKSEAEKEELKEVVDKIEAKKLDLKRELERTAAEKKELTIVLDKRKLKQMRELQVSKAVKIACEEQSEVEIEAVKKELELSKVENITFKKVLEQRELELQQVVEHMDKKVTLEKRKLHWLQHWQKSASEKERLQCLNVELEKQLEDVMKKNISIEEEEDEELEFVDDAWLKV</sequence>
<dbReference type="AlphaFoldDB" id="A0AAW1VXW1"/>
<feature type="region of interest" description="Disordered" evidence="2">
    <location>
        <begin position="1"/>
        <end position="24"/>
    </location>
</feature>
<organism evidence="3 4">
    <name type="scientific">Rubus argutus</name>
    <name type="common">Southern blackberry</name>
    <dbReference type="NCBI Taxonomy" id="59490"/>
    <lineage>
        <taxon>Eukaryota</taxon>
        <taxon>Viridiplantae</taxon>
        <taxon>Streptophyta</taxon>
        <taxon>Embryophyta</taxon>
        <taxon>Tracheophyta</taxon>
        <taxon>Spermatophyta</taxon>
        <taxon>Magnoliopsida</taxon>
        <taxon>eudicotyledons</taxon>
        <taxon>Gunneridae</taxon>
        <taxon>Pentapetalae</taxon>
        <taxon>rosids</taxon>
        <taxon>fabids</taxon>
        <taxon>Rosales</taxon>
        <taxon>Rosaceae</taxon>
        <taxon>Rosoideae</taxon>
        <taxon>Rosoideae incertae sedis</taxon>
        <taxon>Rubus</taxon>
    </lineage>
</organism>
<evidence type="ECO:0000256" key="2">
    <source>
        <dbReference type="SAM" id="MobiDB-lite"/>
    </source>
</evidence>
<gene>
    <name evidence="3" type="ORF">M0R45_035528</name>
</gene>
<protein>
    <submittedName>
        <fullName evidence="3">Uncharacterized protein</fullName>
    </submittedName>
</protein>